<dbReference type="EMBL" id="JAFMYW010000005">
    <property type="protein sequence ID" value="MBO0950434.1"/>
    <property type="molecule type" value="Genomic_DNA"/>
</dbReference>
<evidence type="ECO:0000313" key="3">
    <source>
        <dbReference type="EMBL" id="MBO0950434.1"/>
    </source>
</evidence>
<dbReference type="InterPro" id="IPR036249">
    <property type="entry name" value="Thioredoxin-like_sf"/>
</dbReference>
<accession>A0ABS3JKA1</accession>
<evidence type="ECO:0000259" key="2">
    <source>
        <dbReference type="Pfam" id="PF03190"/>
    </source>
</evidence>
<keyword evidence="1" id="KW-0676">Redox-active center</keyword>
<dbReference type="PROSITE" id="PS00194">
    <property type="entry name" value="THIOREDOXIN_1"/>
    <property type="match status" value="1"/>
</dbReference>
<keyword evidence="4" id="KW-1185">Reference proteome</keyword>
<dbReference type="Proteomes" id="UP000664628">
    <property type="component" value="Unassembled WGS sequence"/>
</dbReference>
<sequence>MRLSALFFTLLLVGLLASFRPSTNLPVRVVHAHEGKKINWISFREAFELNQKAPRKVIIDVYTGWCGWCKVMDQKTFTQPAIIDYVNEHYYAVKLDAEQAADITVGGQTFRKQGSAHELAINLLQGKMSYPSTVFLDEKMAMIQPIAGYLEPRMFHQIVTYFGGNYQAKEPFDAFKAGTYVKEFQPAMPTTTSGK</sequence>
<dbReference type="Pfam" id="PF03190">
    <property type="entry name" value="Thioredox_DsbH"/>
    <property type="match status" value="1"/>
</dbReference>
<evidence type="ECO:0000256" key="1">
    <source>
        <dbReference type="ARBA" id="ARBA00023284"/>
    </source>
</evidence>
<feature type="domain" description="Spermatogenesis-associated protein 20-like TRX" evidence="2">
    <location>
        <begin position="31"/>
        <end position="143"/>
    </location>
</feature>
<proteinExistence type="predicted"/>
<comment type="caution">
    <text evidence="3">The sequence shown here is derived from an EMBL/GenBank/DDBJ whole genome shotgun (WGS) entry which is preliminary data.</text>
</comment>
<gene>
    <name evidence="3" type="ORF">J2I46_17695</name>
</gene>
<organism evidence="3 4">
    <name type="scientific">Fibrella forsythiae</name>
    <dbReference type="NCBI Taxonomy" id="2817061"/>
    <lineage>
        <taxon>Bacteria</taxon>
        <taxon>Pseudomonadati</taxon>
        <taxon>Bacteroidota</taxon>
        <taxon>Cytophagia</taxon>
        <taxon>Cytophagales</taxon>
        <taxon>Spirosomataceae</taxon>
        <taxon>Fibrella</taxon>
    </lineage>
</organism>
<protein>
    <submittedName>
        <fullName evidence="3">DUF255 domain-containing protein</fullName>
    </submittedName>
</protein>
<dbReference type="InterPro" id="IPR017937">
    <property type="entry name" value="Thioredoxin_CS"/>
</dbReference>
<name>A0ABS3JKA1_9BACT</name>
<dbReference type="SUPFAM" id="SSF52833">
    <property type="entry name" value="Thioredoxin-like"/>
    <property type="match status" value="1"/>
</dbReference>
<evidence type="ECO:0000313" key="4">
    <source>
        <dbReference type="Proteomes" id="UP000664628"/>
    </source>
</evidence>
<dbReference type="RefSeq" id="WP_207330384.1">
    <property type="nucleotide sequence ID" value="NZ_JAFMYW010000005.1"/>
</dbReference>
<reference evidence="3 4" key="1">
    <citation type="submission" date="2021-03" db="EMBL/GenBank/DDBJ databases">
        <title>Fibrella sp. HMF5405 genome sequencing and assembly.</title>
        <authorList>
            <person name="Kang H."/>
            <person name="Kim H."/>
            <person name="Bae S."/>
            <person name="Joh K."/>
        </authorList>
    </citation>
    <scope>NUCLEOTIDE SEQUENCE [LARGE SCALE GENOMIC DNA]</scope>
    <source>
        <strain evidence="3 4">HMF5405</strain>
    </source>
</reference>
<dbReference type="Gene3D" id="3.40.30.10">
    <property type="entry name" value="Glutaredoxin"/>
    <property type="match status" value="1"/>
</dbReference>
<dbReference type="InterPro" id="IPR004879">
    <property type="entry name" value="Ssp411-like_TRX"/>
</dbReference>